<dbReference type="InterPro" id="IPR053953">
    <property type="entry name" value="NirdL-like_HTH"/>
</dbReference>
<protein>
    <recommendedName>
        <fullName evidence="4">siroheme decarboxylase</fullName>
        <ecNumber evidence="4">4.1.1.111</ecNumber>
    </recommendedName>
</protein>
<name>A0ABZ2TCH2_9RHOB</name>
<feature type="domain" description="Siroheme decarboxylase NirL-like HTH" evidence="7">
    <location>
        <begin position="9"/>
        <end position="52"/>
    </location>
</feature>
<keyword evidence="1" id="KW-0456">Lyase</keyword>
<proteinExistence type="inferred from homology"/>
<evidence type="ECO:0000256" key="2">
    <source>
        <dbReference type="ARBA" id="ARBA00023444"/>
    </source>
</evidence>
<accession>A0ABZ2TCH2</accession>
<evidence type="ECO:0000256" key="5">
    <source>
        <dbReference type="ARBA" id="ARBA00048470"/>
    </source>
</evidence>
<dbReference type="Gene3D" id="1.10.10.2890">
    <property type="match status" value="1"/>
</dbReference>
<organism evidence="8 9">
    <name type="scientific">Roseovarius rhodophyticola</name>
    <dbReference type="NCBI Taxonomy" id="3080827"/>
    <lineage>
        <taxon>Bacteria</taxon>
        <taxon>Pseudomonadati</taxon>
        <taxon>Pseudomonadota</taxon>
        <taxon>Alphaproteobacteria</taxon>
        <taxon>Rhodobacterales</taxon>
        <taxon>Roseobacteraceae</taxon>
        <taxon>Roseovarius</taxon>
    </lineage>
</organism>
<evidence type="ECO:0000259" key="7">
    <source>
        <dbReference type="Pfam" id="PF22451"/>
    </source>
</evidence>
<dbReference type="EC" id="4.1.1.111" evidence="4"/>
<dbReference type="Proteomes" id="UP001281305">
    <property type="component" value="Chromosome"/>
</dbReference>
<feature type="domain" description="Siroheme decarboxylase AsnC-like ligand binding" evidence="6">
    <location>
        <begin position="227"/>
        <end position="314"/>
    </location>
</feature>
<evidence type="ECO:0000313" key="9">
    <source>
        <dbReference type="Proteomes" id="UP001281305"/>
    </source>
</evidence>
<dbReference type="PANTHER" id="PTHR43413:SF1">
    <property type="entry name" value="SIROHEME DECARBOXYLASE NIRL SUBUNIT"/>
    <property type="match status" value="1"/>
</dbReference>
<dbReference type="RefSeq" id="WP_339106672.1">
    <property type="nucleotide sequence ID" value="NZ_CP146606.1"/>
</dbReference>
<comment type="similarity">
    <text evidence="3">Belongs to the Ahb/Nir family.</text>
</comment>
<dbReference type="Pfam" id="PF17805">
    <property type="entry name" value="AsnC_trans_reg2"/>
    <property type="match status" value="2"/>
</dbReference>
<evidence type="ECO:0000259" key="6">
    <source>
        <dbReference type="Pfam" id="PF17805"/>
    </source>
</evidence>
<reference evidence="8 9" key="1">
    <citation type="submission" date="2024-02" db="EMBL/GenBank/DDBJ databases">
        <title>Roseovarius strain W115 nov., isolated from a marine algae.</title>
        <authorList>
            <person name="Lee M.W."/>
            <person name="Lee J.K."/>
            <person name="Kim J.M."/>
            <person name="Choi D.G."/>
            <person name="Baek J.H."/>
            <person name="Bayburt H."/>
            <person name="Jung J.J."/>
            <person name="Han D.M."/>
            <person name="Jeon C.O."/>
        </authorList>
    </citation>
    <scope>NUCLEOTIDE SEQUENCE [LARGE SCALE GENOMIC DNA]</scope>
    <source>
        <strain evidence="8 9">W115</strain>
    </source>
</reference>
<evidence type="ECO:0000256" key="3">
    <source>
        <dbReference type="ARBA" id="ARBA00023457"/>
    </source>
</evidence>
<feature type="domain" description="Siroheme decarboxylase NirL-like HTH" evidence="7">
    <location>
        <begin position="170"/>
        <end position="215"/>
    </location>
</feature>
<comment type="catalytic activity">
    <reaction evidence="5">
        <text>siroheme + 2 H(+) = 12,18-didecarboxysiroheme + 2 CO2</text>
        <dbReference type="Rhea" id="RHEA:19093"/>
        <dbReference type="ChEBI" id="CHEBI:15378"/>
        <dbReference type="ChEBI" id="CHEBI:16526"/>
        <dbReference type="ChEBI" id="CHEBI:60052"/>
        <dbReference type="ChEBI" id="CHEBI:140497"/>
        <dbReference type="EC" id="4.1.1.111"/>
    </reaction>
</comment>
<evidence type="ECO:0000256" key="1">
    <source>
        <dbReference type="ARBA" id="ARBA00023239"/>
    </source>
</evidence>
<dbReference type="EMBL" id="CP146606">
    <property type="protein sequence ID" value="WYK17434.1"/>
    <property type="molecule type" value="Genomic_DNA"/>
</dbReference>
<dbReference type="InterPro" id="IPR040523">
    <property type="entry name" value="AsnC_trans_reg2"/>
</dbReference>
<feature type="domain" description="Siroheme decarboxylase AsnC-like ligand binding" evidence="6">
    <location>
        <begin position="67"/>
        <end position="130"/>
    </location>
</feature>
<dbReference type="Pfam" id="PF22451">
    <property type="entry name" value="NirdL-like_HTH"/>
    <property type="match status" value="2"/>
</dbReference>
<evidence type="ECO:0000256" key="4">
    <source>
        <dbReference type="ARBA" id="ARBA00023471"/>
    </source>
</evidence>
<gene>
    <name evidence="8" type="ORF">RZS32_013575</name>
</gene>
<keyword evidence="9" id="KW-1185">Reference proteome</keyword>
<evidence type="ECO:0000313" key="8">
    <source>
        <dbReference type="EMBL" id="WYK17434.1"/>
    </source>
</evidence>
<dbReference type="InterPro" id="IPR050684">
    <property type="entry name" value="HTH-Siroheme_Decarb"/>
</dbReference>
<comment type="pathway">
    <text evidence="2">Porphyrin-containing compound metabolism.</text>
</comment>
<sequence length="328" mass="36649">MTLDDLDWQLMNAWQRALPLVPRPFEVVGDSLGLKEPDVIKRLRGLLEVGAISCIGATCRPETMSTGTLAAMSTGADQVDKFAGLLSELREVDQVYQRENPWNIWFSVSGQTRSLVDQTLGEIERKTGTQLLDLRLVQPFNIDLGFDLGGNSDLPVPEPFDDTVPVSHLDRTIIRALAEGIEPVERPFENLAHKLGHDEDVILGRIRILAKAGVLSRIGLIVRRRSLGWRSNAKVVFNVPPEDIGEKGRALIDVPGVTQCDERKPMSEHWPYTLYCMIHGRSRAETLDVLTHARVRAGLVGYDYRVLFTTRCFKQIPALIDCAELVMS</sequence>
<dbReference type="PANTHER" id="PTHR43413">
    <property type="entry name" value="TRANSCRIPTIONAL REGULATOR, ASNC FAMILY"/>
    <property type="match status" value="1"/>
</dbReference>
<dbReference type="Gene3D" id="3.30.70.3460">
    <property type="match status" value="1"/>
</dbReference>